<sequence>MSPLIWYKRIDRSLFRVHSGRLFFLLLCLLAVCELCYPIKPQHLNMEGSLPVVILCCLVLHDQRFACKKTFCL</sequence>
<name>A0AC35GEX6_9BILA</name>
<evidence type="ECO:0000313" key="1">
    <source>
        <dbReference type="Proteomes" id="UP000887580"/>
    </source>
</evidence>
<proteinExistence type="predicted"/>
<organism evidence="1 2">
    <name type="scientific">Panagrolaimus sp. PS1159</name>
    <dbReference type="NCBI Taxonomy" id="55785"/>
    <lineage>
        <taxon>Eukaryota</taxon>
        <taxon>Metazoa</taxon>
        <taxon>Ecdysozoa</taxon>
        <taxon>Nematoda</taxon>
        <taxon>Chromadorea</taxon>
        <taxon>Rhabditida</taxon>
        <taxon>Tylenchina</taxon>
        <taxon>Panagrolaimomorpha</taxon>
        <taxon>Panagrolaimoidea</taxon>
        <taxon>Panagrolaimidae</taxon>
        <taxon>Panagrolaimus</taxon>
    </lineage>
</organism>
<dbReference type="Proteomes" id="UP000887580">
    <property type="component" value="Unplaced"/>
</dbReference>
<protein>
    <submittedName>
        <fullName evidence="2">Uncharacterized protein</fullName>
    </submittedName>
</protein>
<accession>A0AC35GEX6</accession>
<reference evidence="2" key="1">
    <citation type="submission" date="2022-11" db="UniProtKB">
        <authorList>
            <consortium name="WormBaseParasite"/>
        </authorList>
    </citation>
    <scope>IDENTIFICATION</scope>
</reference>
<evidence type="ECO:0000313" key="2">
    <source>
        <dbReference type="WBParaSite" id="PS1159_v2.g4551.t1"/>
    </source>
</evidence>
<dbReference type="WBParaSite" id="PS1159_v2.g4551.t1">
    <property type="protein sequence ID" value="PS1159_v2.g4551.t1"/>
    <property type="gene ID" value="PS1159_v2.g4551"/>
</dbReference>